<proteinExistence type="predicted"/>
<accession>A0A934I2D1</accession>
<protein>
    <submittedName>
        <fullName evidence="2">DUF624 domain-containing protein</fullName>
    </submittedName>
</protein>
<dbReference type="AlphaFoldDB" id="A0A934I2D1"/>
<feature type="transmembrane region" description="Helical" evidence="1">
    <location>
        <begin position="179"/>
        <end position="198"/>
    </location>
</feature>
<name>A0A934I2D1_9MICO</name>
<feature type="transmembrane region" description="Helical" evidence="1">
    <location>
        <begin position="148"/>
        <end position="173"/>
    </location>
</feature>
<keyword evidence="1" id="KW-1133">Transmembrane helix</keyword>
<dbReference type="Proteomes" id="UP000602087">
    <property type="component" value="Unassembled WGS sequence"/>
</dbReference>
<keyword evidence="3" id="KW-1185">Reference proteome</keyword>
<dbReference type="RefSeq" id="WP_198732496.1">
    <property type="nucleotide sequence ID" value="NZ_JAEINH010000002.1"/>
</dbReference>
<dbReference type="InterPro" id="IPR006938">
    <property type="entry name" value="DUF624"/>
</dbReference>
<evidence type="ECO:0000313" key="2">
    <source>
        <dbReference type="EMBL" id="MBI9113928.1"/>
    </source>
</evidence>
<evidence type="ECO:0000256" key="1">
    <source>
        <dbReference type="SAM" id="Phobius"/>
    </source>
</evidence>
<evidence type="ECO:0000313" key="3">
    <source>
        <dbReference type="Proteomes" id="UP000602087"/>
    </source>
</evidence>
<comment type="caution">
    <text evidence="2">The sequence shown here is derived from an EMBL/GenBank/DDBJ whole genome shotgun (WGS) entry which is preliminary data.</text>
</comment>
<sequence length="233" mass="25207">MDELGWAGRVMIMLRYATQLVAVNLLWVLGTLAGGVVLGAFPASRAATRLLEALRRRTPSQSLLRDFWDGYRTDFLRTNLLGVPFWVVGALAVVDLQVFRAAADAGERGATLLLVPFVVVLAVTGVALAFLLAVLLRFRDGARATWRFVFVAPFLSPGTSVAMVLSLLAFLVLTWQWPVVVPLVGFSGPLLIATWLAGRRVETLTGDGDLLADPLLVPEEPAQDVPSASDDPR</sequence>
<gene>
    <name evidence="2" type="ORF">JAV76_02725</name>
</gene>
<keyword evidence="1" id="KW-0812">Transmembrane</keyword>
<keyword evidence="1" id="KW-0472">Membrane</keyword>
<feature type="transmembrane region" description="Helical" evidence="1">
    <location>
        <begin position="20"/>
        <end position="41"/>
    </location>
</feature>
<feature type="transmembrane region" description="Helical" evidence="1">
    <location>
        <begin position="111"/>
        <end position="136"/>
    </location>
</feature>
<feature type="transmembrane region" description="Helical" evidence="1">
    <location>
        <begin position="80"/>
        <end position="99"/>
    </location>
</feature>
<dbReference type="Pfam" id="PF04854">
    <property type="entry name" value="DUF624"/>
    <property type="match status" value="1"/>
</dbReference>
<reference evidence="2" key="1">
    <citation type="submission" date="2020-12" db="EMBL/GenBank/DDBJ databases">
        <title>Sanguibacter suaedae sp. nov., isolated from Suaeda aralocaspica.</title>
        <authorList>
            <person name="Ma Q."/>
        </authorList>
    </citation>
    <scope>NUCLEOTIDE SEQUENCE</scope>
    <source>
        <strain evidence="2">YZGR15</strain>
    </source>
</reference>
<organism evidence="2 3">
    <name type="scientific">Sanguibacter suaedae</name>
    <dbReference type="NCBI Taxonomy" id="2795737"/>
    <lineage>
        <taxon>Bacteria</taxon>
        <taxon>Bacillati</taxon>
        <taxon>Actinomycetota</taxon>
        <taxon>Actinomycetes</taxon>
        <taxon>Micrococcales</taxon>
        <taxon>Sanguibacteraceae</taxon>
        <taxon>Sanguibacter</taxon>
    </lineage>
</organism>
<dbReference type="EMBL" id="JAEINH010000002">
    <property type="protein sequence ID" value="MBI9113928.1"/>
    <property type="molecule type" value="Genomic_DNA"/>
</dbReference>